<dbReference type="AlphaFoldDB" id="A0AAD7SNX7"/>
<accession>A0AAD7SNX7</accession>
<comment type="caution">
    <text evidence="2">The sequence shown here is derived from an EMBL/GenBank/DDBJ whole genome shotgun (WGS) entry which is preliminary data.</text>
</comment>
<name>A0AAD7SNX7_9TELE</name>
<evidence type="ECO:0000256" key="1">
    <source>
        <dbReference type="SAM" id="MobiDB-lite"/>
    </source>
</evidence>
<reference evidence="2" key="1">
    <citation type="journal article" date="2023" name="Science">
        <title>Genome structures resolve the early diversification of teleost fishes.</title>
        <authorList>
            <person name="Parey E."/>
            <person name="Louis A."/>
            <person name="Montfort J."/>
            <person name="Bouchez O."/>
            <person name="Roques C."/>
            <person name="Iampietro C."/>
            <person name="Lluch J."/>
            <person name="Castinel A."/>
            <person name="Donnadieu C."/>
            <person name="Desvignes T."/>
            <person name="Floi Bucao C."/>
            <person name="Jouanno E."/>
            <person name="Wen M."/>
            <person name="Mejri S."/>
            <person name="Dirks R."/>
            <person name="Jansen H."/>
            <person name="Henkel C."/>
            <person name="Chen W.J."/>
            <person name="Zahm M."/>
            <person name="Cabau C."/>
            <person name="Klopp C."/>
            <person name="Thompson A.W."/>
            <person name="Robinson-Rechavi M."/>
            <person name="Braasch I."/>
            <person name="Lecointre G."/>
            <person name="Bobe J."/>
            <person name="Postlethwait J.H."/>
            <person name="Berthelot C."/>
            <person name="Roest Crollius H."/>
            <person name="Guiguen Y."/>
        </authorList>
    </citation>
    <scope>NUCLEOTIDE SEQUENCE</scope>
    <source>
        <strain evidence="2">NC1722</strain>
    </source>
</reference>
<feature type="region of interest" description="Disordered" evidence="1">
    <location>
        <begin position="1"/>
        <end position="47"/>
    </location>
</feature>
<evidence type="ECO:0000313" key="3">
    <source>
        <dbReference type="Proteomes" id="UP001221898"/>
    </source>
</evidence>
<keyword evidence="3" id="KW-1185">Reference proteome</keyword>
<dbReference type="Proteomes" id="UP001221898">
    <property type="component" value="Unassembled WGS sequence"/>
</dbReference>
<gene>
    <name evidence="2" type="ORF">AAFF_G00316130</name>
</gene>
<protein>
    <submittedName>
        <fullName evidence="2">Uncharacterized protein</fullName>
    </submittedName>
</protein>
<sequence>MGSTRTIVSHTQPVETPSTTTNSEQKIRTERKPTNLLNEETSDGIHPAKEQRLIRKAETEEKQHSSGALRSIVLQLLLESLQLELS</sequence>
<feature type="compositionally biased region" description="Polar residues" evidence="1">
    <location>
        <begin position="1"/>
        <end position="24"/>
    </location>
</feature>
<evidence type="ECO:0000313" key="2">
    <source>
        <dbReference type="EMBL" id="KAJ8405633.1"/>
    </source>
</evidence>
<dbReference type="EMBL" id="JAINUG010000047">
    <property type="protein sequence ID" value="KAJ8405633.1"/>
    <property type="molecule type" value="Genomic_DNA"/>
</dbReference>
<proteinExistence type="predicted"/>
<organism evidence="2 3">
    <name type="scientific">Aldrovandia affinis</name>
    <dbReference type="NCBI Taxonomy" id="143900"/>
    <lineage>
        <taxon>Eukaryota</taxon>
        <taxon>Metazoa</taxon>
        <taxon>Chordata</taxon>
        <taxon>Craniata</taxon>
        <taxon>Vertebrata</taxon>
        <taxon>Euteleostomi</taxon>
        <taxon>Actinopterygii</taxon>
        <taxon>Neopterygii</taxon>
        <taxon>Teleostei</taxon>
        <taxon>Notacanthiformes</taxon>
        <taxon>Halosauridae</taxon>
        <taxon>Aldrovandia</taxon>
    </lineage>
</organism>